<gene>
    <name evidence="5" type="ORF">UW78_C0024G0001</name>
</gene>
<evidence type="ECO:0000256" key="1">
    <source>
        <dbReference type="ARBA" id="ARBA00006739"/>
    </source>
</evidence>
<dbReference type="SUPFAM" id="SSF53448">
    <property type="entry name" value="Nucleotide-diphospho-sugar transferases"/>
    <property type="match status" value="1"/>
</dbReference>
<reference evidence="5 6" key="1">
    <citation type="journal article" date="2015" name="Nature">
        <title>rRNA introns, odd ribosomes, and small enigmatic genomes across a large radiation of phyla.</title>
        <authorList>
            <person name="Brown C.T."/>
            <person name="Hug L.A."/>
            <person name="Thomas B.C."/>
            <person name="Sharon I."/>
            <person name="Castelle C.J."/>
            <person name="Singh A."/>
            <person name="Wilkins M.J."/>
            <person name="Williams K.H."/>
            <person name="Banfield J.F."/>
        </authorList>
    </citation>
    <scope>NUCLEOTIDE SEQUENCE [LARGE SCALE GENOMIC DNA]</scope>
</reference>
<evidence type="ECO:0000256" key="2">
    <source>
        <dbReference type="ARBA" id="ARBA00022676"/>
    </source>
</evidence>
<proteinExistence type="inferred from homology"/>
<dbReference type="Pfam" id="PF00535">
    <property type="entry name" value="Glycos_transf_2"/>
    <property type="match status" value="1"/>
</dbReference>
<accession>A0A0G1KAN2</accession>
<evidence type="ECO:0000256" key="3">
    <source>
        <dbReference type="ARBA" id="ARBA00022679"/>
    </source>
</evidence>
<organism evidence="5 6">
    <name type="scientific">Candidatus Azambacteria bacterium GW2011_GWA1_44_9</name>
    <dbReference type="NCBI Taxonomy" id="1618610"/>
    <lineage>
        <taxon>Bacteria</taxon>
        <taxon>Candidatus Azamiibacteriota</taxon>
    </lineage>
</organism>
<evidence type="ECO:0000313" key="6">
    <source>
        <dbReference type="Proteomes" id="UP000034595"/>
    </source>
</evidence>
<dbReference type="AlphaFoldDB" id="A0A0G1KAN2"/>
<dbReference type="GO" id="GO:0016757">
    <property type="term" value="F:glycosyltransferase activity"/>
    <property type="evidence" value="ECO:0007669"/>
    <property type="project" value="UniProtKB-KW"/>
</dbReference>
<feature type="domain" description="Glycosyltransferase 2-like" evidence="4">
    <location>
        <begin position="7"/>
        <end position="156"/>
    </location>
</feature>
<name>A0A0G1KAN2_9BACT</name>
<dbReference type="Gene3D" id="3.90.550.10">
    <property type="entry name" value="Spore Coat Polysaccharide Biosynthesis Protein SpsA, Chain A"/>
    <property type="match status" value="1"/>
</dbReference>
<keyword evidence="3" id="KW-0808">Transferase</keyword>
<comment type="caution">
    <text evidence="5">The sequence shown here is derived from an EMBL/GenBank/DDBJ whole genome shotgun (WGS) entry which is preliminary data.</text>
</comment>
<dbReference type="EMBL" id="LCJQ01000024">
    <property type="protein sequence ID" value="KKT80816.1"/>
    <property type="molecule type" value="Genomic_DNA"/>
</dbReference>
<dbReference type="PANTHER" id="PTHR43179:SF12">
    <property type="entry name" value="GALACTOFURANOSYLTRANSFERASE GLFT2"/>
    <property type="match status" value="1"/>
</dbReference>
<sequence length="284" mass="33442">MSNPKVSIIIPTYGRAEYLKKLIVSIRNSTPQENYEIIVVSSDLSDSEKIKWLKQEPDVKVILAGSRKAWQVRKDSLAYYMNQGIKPASYEWVFIVNDDMFLAPDWYQEFNNFVSNHENNQVGMIIVSTHIGHVSYGQRIPVIGQTKRGNSAWKDLHLADFAIIKKRALEEIGFLDEKINWCGISIDTYLSLEFLTDYKIVPVEKIKLDHFIVPEERNVETIDEFEDFNYVKRKWDKRCQVNDFQYLCDFGGVKPYTLKNRLVNYLKKKRHILLRYKRYLSKPK</sequence>
<dbReference type="InterPro" id="IPR001173">
    <property type="entry name" value="Glyco_trans_2-like"/>
</dbReference>
<dbReference type="InterPro" id="IPR029044">
    <property type="entry name" value="Nucleotide-diphossugar_trans"/>
</dbReference>
<dbReference type="Proteomes" id="UP000034595">
    <property type="component" value="Unassembled WGS sequence"/>
</dbReference>
<evidence type="ECO:0000259" key="4">
    <source>
        <dbReference type="Pfam" id="PF00535"/>
    </source>
</evidence>
<protein>
    <recommendedName>
        <fullName evidence="4">Glycosyltransferase 2-like domain-containing protein</fullName>
    </recommendedName>
</protein>
<comment type="similarity">
    <text evidence="1">Belongs to the glycosyltransferase 2 family.</text>
</comment>
<dbReference type="PANTHER" id="PTHR43179">
    <property type="entry name" value="RHAMNOSYLTRANSFERASE WBBL"/>
    <property type="match status" value="1"/>
</dbReference>
<evidence type="ECO:0000313" key="5">
    <source>
        <dbReference type="EMBL" id="KKT80816.1"/>
    </source>
</evidence>
<keyword evidence="2" id="KW-0328">Glycosyltransferase</keyword>